<evidence type="ECO:0000313" key="2">
    <source>
        <dbReference type="EMBL" id="GFY23058.1"/>
    </source>
</evidence>
<feature type="coiled-coil region" evidence="1">
    <location>
        <begin position="2"/>
        <end position="29"/>
    </location>
</feature>
<name>A0A8X7B8D4_TRICX</name>
<dbReference type="AlphaFoldDB" id="A0A8X7B8D4"/>
<dbReference type="SUPFAM" id="SSF58113">
    <property type="entry name" value="Apolipoprotein A-I"/>
    <property type="match status" value="1"/>
</dbReference>
<keyword evidence="3" id="KW-1185">Reference proteome</keyword>
<gene>
    <name evidence="2" type="ORF">TNCV_3762981</name>
</gene>
<reference evidence="2" key="1">
    <citation type="submission" date="2020-08" db="EMBL/GenBank/DDBJ databases">
        <title>Multicomponent nature underlies the extraordinary mechanical properties of spider dragline silk.</title>
        <authorList>
            <person name="Kono N."/>
            <person name="Nakamura H."/>
            <person name="Mori M."/>
            <person name="Yoshida Y."/>
            <person name="Ohtoshi R."/>
            <person name="Malay A.D."/>
            <person name="Moran D.A.P."/>
            <person name="Tomita M."/>
            <person name="Numata K."/>
            <person name="Arakawa K."/>
        </authorList>
    </citation>
    <scope>NUCLEOTIDE SEQUENCE</scope>
</reference>
<sequence>MNKDQEELRDTLEKKIDNVEKRIAFKMEEQIAVVAEKIEKKVREEIGRIKELIEGRIEEVAGNFNLVSQRVEELEKNVLSYGNEDNEMKFVPALPIPVLASPVSLKL</sequence>
<accession>A0A8X7B8D4</accession>
<dbReference type="Proteomes" id="UP000887159">
    <property type="component" value="Unassembled WGS sequence"/>
</dbReference>
<evidence type="ECO:0000256" key="1">
    <source>
        <dbReference type="SAM" id="Coils"/>
    </source>
</evidence>
<proteinExistence type="predicted"/>
<keyword evidence="1" id="KW-0175">Coiled coil</keyword>
<protein>
    <submittedName>
        <fullName evidence="2">Uncharacterized protein</fullName>
    </submittedName>
</protein>
<evidence type="ECO:0000313" key="3">
    <source>
        <dbReference type="Proteomes" id="UP000887159"/>
    </source>
</evidence>
<comment type="caution">
    <text evidence="2">The sequence shown here is derived from an EMBL/GenBank/DDBJ whole genome shotgun (WGS) entry which is preliminary data.</text>
</comment>
<organism evidence="2 3">
    <name type="scientific">Trichonephila clavipes</name>
    <name type="common">Golden silk orbweaver</name>
    <name type="synonym">Nephila clavipes</name>
    <dbReference type="NCBI Taxonomy" id="2585209"/>
    <lineage>
        <taxon>Eukaryota</taxon>
        <taxon>Metazoa</taxon>
        <taxon>Ecdysozoa</taxon>
        <taxon>Arthropoda</taxon>
        <taxon>Chelicerata</taxon>
        <taxon>Arachnida</taxon>
        <taxon>Araneae</taxon>
        <taxon>Araneomorphae</taxon>
        <taxon>Entelegynae</taxon>
        <taxon>Araneoidea</taxon>
        <taxon>Nephilidae</taxon>
        <taxon>Trichonephila</taxon>
    </lineage>
</organism>
<dbReference type="EMBL" id="BMAU01021362">
    <property type="protein sequence ID" value="GFY23058.1"/>
    <property type="molecule type" value="Genomic_DNA"/>
</dbReference>